<evidence type="ECO:0000313" key="1">
    <source>
        <dbReference type="EMBL" id="CAH1276369.1"/>
    </source>
</evidence>
<evidence type="ECO:0000313" key="2">
    <source>
        <dbReference type="Proteomes" id="UP000838412"/>
    </source>
</evidence>
<dbReference type="Proteomes" id="UP000838412">
    <property type="component" value="Unassembled WGS sequence"/>
</dbReference>
<organism evidence="1 2">
    <name type="scientific">Branchiostoma lanceolatum</name>
    <name type="common">Common lancelet</name>
    <name type="synonym">Amphioxus lanceolatum</name>
    <dbReference type="NCBI Taxonomy" id="7740"/>
    <lineage>
        <taxon>Eukaryota</taxon>
        <taxon>Metazoa</taxon>
        <taxon>Chordata</taxon>
        <taxon>Cephalochordata</taxon>
        <taxon>Leptocardii</taxon>
        <taxon>Amphioxiformes</taxon>
        <taxon>Branchiostomatidae</taxon>
        <taxon>Branchiostoma</taxon>
    </lineage>
</organism>
<dbReference type="PANTHER" id="PTHR31751">
    <property type="entry name" value="SI:CH211-108C17.2-RELATED-RELATED"/>
    <property type="match status" value="1"/>
</dbReference>
<dbReference type="OrthoDB" id="5973657at2759"/>
<dbReference type="AlphaFoldDB" id="A0A8S4MLN4"/>
<sequence>MAQDLVRDGAVTIMGDGRCDSPGYCAKYCSYTVMEEKTALILDMKLVQVTETGTSLSMEKEGLQRCLTELDDNGIEIECLATDRHRGIAAMMKKDYKDIKRRVDLLSSSARDPRSPGKYRICTTYAVHDVSASCKFPCS</sequence>
<dbReference type="PANTHER" id="PTHR31751:SF42">
    <property type="entry name" value="PROTEIN CBG10204"/>
    <property type="match status" value="1"/>
</dbReference>
<protein>
    <submittedName>
        <fullName evidence="1">Hypp9395 protein</fullName>
    </submittedName>
</protein>
<gene>
    <name evidence="1" type="primary">Hypp9395</name>
    <name evidence="1" type="ORF">BLAG_LOCUS25791</name>
</gene>
<keyword evidence="2" id="KW-1185">Reference proteome</keyword>
<proteinExistence type="predicted"/>
<comment type="caution">
    <text evidence="1">The sequence shown here is derived from an EMBL/GenBank/DDBJ whole genome shotgun (WGS) entry which is preliminary data.</text>
</comment>
<reference evidence="1" key="1">
    <citation type="submission" date="2022-01" db="EMBL/GenBank/DDBJ databases">
        <authorList>
            <person name="Braso-Vives M."/>
        </authorList>
    </citation>
    <scope>NUCLEOTIDE SEQUENCE</scope>
</reference>
<dbReference type="EMBL" id="CAKMNS010000070">
    <property type="protein sequence ID" value="CAH1276369.1"/>
    <property type="molecule type" value="Genomic_DNA"/>
</dbReference>
<accession>A0A8S4MLN4</accession>
<name>A0A8S4MLN4_BRALA</name>